<proteinExistence type="predicted"/>
<organism evidence="1">
    <name type="scientific">Oryza brachyantha</name>
    <name type="common">malo sina</name>
    <dbReference type="NCBI Taxonomy" id="4533"/>
    <lineage>
        <taxon>Eukaryota</taxon>
        <taxon>Viridiplantae</taxon>
        <taxon>Streptophyta</taxon>
        <taxon>Embryophyta</taxon>
        <taxon>Tracheophyta</taxon>
        <taxon>Spermatophyta</taxon>
        <taxon>Magnoliopsida</taxon>
        <taxon>Liliopsida</taxon>
        <taxon>Poales</taxon>
        <taxon>Poaceae</taxon>
        <taxon>BOP clade</taxon>
        <taxon>Oryzoideae</taxon>
        <taxon>Oryzeae</taxon>
        <taxon>Oryzinae</taxon>
        <taxon>Oryza</taxon>
    </lineage>
</organism>
<dbReference type="AlphaFoldDB" id="J3LDG5"/>
<keyword evidence="2" id="KW-1185">Reference proteome</keyword>
<name>J3LDG5_ORYBR</name>
<dbReference type="Gramene" id="OB02G26820.1">
    <property type="protein sequence ID" value="OB02G26820.1"/>
    <property type="gene ID" value="OB02G26820"/>
</dbReference>
<evidence type="ECO:0000313" key="1">
    <source>
        <dbReference type="EnsemblPlants" id="OB02G26820.1"/>
    </source>
</evidence>
<protein>
    <submittedName>
        <fullName evidence="1">Uncharacterized protein</fullName>
    </submittedName>
</protein>
<dbReference type="HOGENOM" id="CLU_3109600_0_0_1"/>
<evidence type="ECO:0000313" key="2">
    <source>
        <dbReference type="Proteomes" id="UP000006038"/>
    </source>
</evidence>
<accession>J3LDG5</accession>
<reference evidence="1" key="1">
    <citation type="submission" date="2013-04" db="UniProtKB">
        <authorList>
            <consortium name="EnsemblPlants"/>
        </authorList>
    </citation>
    <scope>IDENTIFICATION</scope>
</reference>
<sequence>MMLPHTSEQNLKIQQLSNQNGFLVDIQSLSQTHPMHHARKAKLRIYASASF</sequence>
<dbReference type="EnsemblPlants" id="OB02G26820.1">
    <property type="protein sequence ID" value="OB02G26820.1"/>
    <property type="gene ID" value="OB02G26820"/>
</dbReference>
<dbReference type="Proteomes" id="UP000006038">
    <property type="component" value="Unassembled WGS sequence"/>
</dbReference>